<dbReference type="InterPro" id="IPR028082">
    <property type="entry name" value="Peripla_BP_I"/>
</dbReference>
<evidence type="ECO:0000259" key="8">
    <source>
        <dbReference type="Pfam" id="PF02608"/>
    </source>
</evidence>
<reference evidence="9 10" key="1">
    <citation type="submission" date="2024-04" db="EMBL/GenBank/DDBJ databases">
        <title>draft genome sequnece of Paenibacillus filicis.</title>
        <authorList>
            <person name="Kim D.-U."/>
        </authorList>
    </citation>
    <scope>NUCLEOTIDE SEQUENCE [LARGE SCALE GENOMIC DNA]</scope>
    <source>
        <strain evidence="9 10">KACC14197</strain>
    </source>
</reference>
<dbReference type="SUPFAM" id="SSF53822">
    <property type="entry name" value="Periplasmic binding protein-like I"/>
    <property type="match status" value="1"/>
</dbReference>
<comment type="subcellular location">
    <subcellularLocation>
        <location evidence="1">Cell membrane</location>
        <topology evidence="1">Lipid-anchor</topology>
    </subcellularLocation>
</comment>
<keyword evidence="3" id="KW-1003">Cell membrane</keyword>
<dbReference type="InterPro" id="IPR050957">
    <property type="entry name" value="BMP_lipoprotein"/>
</dbReference>
<gene>
    <name evidence="9" type="ORF">WMW72_16820</name>
</gene>
<evidence type="ECO:0000256" key="1">
    <source>
        <dbReference type="ARBA" id="ARBA00004193"/>
    </source>
</evidence>
<evidence type="ECO:0000313" key="10">
    <source>
        <dbReference type="Proteomes" id="UP001469365"/>
    </source>
</evidence>
<keyword evidence="10" id="KW-1185">Reference proteome</keyword>
<feature type="domain" description="ABC transporter substrate-binding protein PnrA-like" evidence="8">
    <location>
        <begin position="36"/>
        <end position="318"/>
    </location>
</feature>
<protein>
    <submittedName>
        <fullName evidence="9">BMP family ABC transporter substrate-binding protein</fullName>
    </submittedName>
</protein>
<evidence type="ECO:0000256" key="3">
    <source>
        <dbReference type="ARBA" id="ARBA00022475"/>
    </source>
</evidence>
<comment type="caution">
    <text evidence="9">The sequence shown here is derived from an EMBL/GenBank/DDBJ whole genome shotgun (WGS) entry which is preliminary data.</text>
</comment>
<evidence type="ECO:0000256" key="4">
    <source>
        <dbReference type="ARBA" id="ARBA00022729"/>
    </source>
</evidence>
<sequence>MRLLHRCLPIALTLLLLLSGCGMKPEPAAPAKLKVGIMLSDSGLGDQSFNDAAFAGLTKSRDELSIEFDYRELSGTGTYEQGLQELIAERCDLVVGLGFTIKESLEKIAKAHPQQPFLLIDESSELPNVASLTFKEEEGSFLVGLIAGLKTQTQSVGFIGGIDAPIIHKFGQGFAAGVKAANPKAKVVIDYAGDFGNAQLGSQIAGKMVEGSNADIIFAAAGFTGVGMLQEQQKRGKMAIGVDSDQFFMAEKAVITSMLKNIDTAIYAAIKTFAEKRAFPEKLLVFGLKENGVGMSPLHLVSLTPQEASKIDKLKQQLLDGSLSIPAGRP</sequence>
<name>A0ABU9DMY6_9BACL</name>
<dbReference type="Proteomes" id="UP001469365">
    <property type="component" value="Unassembled WGS sequence"/>
</dbReference>
<dbReference type="PANTHER" id="PTHR34296">
    <property type="entry name" value="TRANSCRIPTIONAL ACTIVATOR PROTEIN MED"/>
    <property type="match status" value="1"/>
</dbReference>
<feature type="chain" id="PRO_5047260634" evidence="7">
    <location>
        <begin position="25"/>
        <end position="330"/>
    </location>
</feature>
<accession>A0ABU9DMY6</accession>
<dbReference type="Gene3D" id="3.40.50.2300">
    <property type="match status" value="2"/>
</dbReference>
<dbReference type="PANTHER" id="PTHR34296:SF2">
    <property type="entry name" value="ABC TRANSPORTER GUANOSINE-BINDING PROTEIN NUPN"/>
    <property type="match status" value="1"/>
</dbReference>
<dbReference type="InterPro" id="IPR003760">
    <property type="entry name" value="PnrA-like"/>
</dbReference>
<proteinExistence type="inferred from homology"/>
<dbReference type="EMBL" id="JBBPCC010000010">
    <property type="protein sequence ID" value="MEK8129571.1"/>
    <property type="molecule type" value="Genomic_DNA"/>
</dbReference>
<evidence type="ECO:0000256" key="6">
    <source>
        <dbReference type="ARBA" id="ARBA00023288"/>
    </source>
</evidence>
<evidence type="ECO:0000256" key="5">
    <source>
        <dbReference type="ARBA" id="ARBA00023136"/>
    </source>
</evidence>
<dbReference type="CDD" id="cd06354">
    <property type="entry name" value="PBP1_PrnA-like"/>
    <property type="match status" value="1"/>
</dbReference>
<evidence type="ECO:0000256" key="7">
    <source>
        <dbReference type="SAM" id="SignalP"/>
    </source>
</evidence>
<feature type="signal peptide" evidence="7">
    <location>
        <begin position="1"/>
        <end position="24"/>
    </location>
</feature>
<dbReference type="Pfam" id="PF02608">
    <property type="entry name" value="Bmp"/>
    <property type="match status" value="1"/>
</dbReference>
<dbReference type="PROSITE" id="PS51257">
    <property type="entry name" value="PROKAR_LIPOPROTEIN"/>
    <property type="match status" value="1"/>
</dbReference>
<comment type="similarity">
    <text evidence="2">Belongs to the BMP lipoprotein family.</text>
</comment>
<dbReference type="RefSeq" id="WP_341416680.1">
    <property type="nucleotide sequence ID" value="NZ_JBBPCC010000010.1"/>
</dbReference>
<evidence type="ECO:0000313" key="9">
    <source>
        <dbReference type="EMBL" id="MEK8129571.1"/>
    </source>
</evidence>
<evidence type="ECO:0000256" key="2">
    <source>
        <dbReference type="ARBA" id="ARBA00008610"/>
    </source>
</evidence>
<keyword evidence="6" id="KW-0449">Lipoprotein</keyword>
<keyword evidence="5" id="KW-0472">Membrane</keyword>
<organism evidence="9 10">
    <name type="scientific">Paenibacillus filicis</name>
    <dbReference type="NCBI Taxonomy" id="669464"/>
    <lineage>
        <taxon>Bacteria</taxon>
        <taxon>Bacillati</taxon>
        <taxon>Bacillota</taxon>
        <taxon>Bacilli</taxon>
        <taxon>Bacillales</taxon>
        <taxon>Paenibacillaceae</taxon>
        <taxon>Paenibacillus</taxon>
    </lineage>
</organism>
<keyword evidence="4 7" id="KW-0732">Signal</keyword>